<evidence type="ECO:0000313" key="1">
    <source>
        <dbReference type="EMBL" id="KAI7724912.1"/>
    </source>
</evidence>
<dbReference type="EMBL" id="JAMZMK010012139">
    <property type="protein sequence ID" value="KAI7724912.1"/>
    <property type="molecule type" value="Genomic_DNA"/>
</dbReference>
<accession>A0AAD5BKH5</accession>
<sequence length="125" mass="14109">MNMKETKKMRRLIMCQSLDATTSCMIPNCRSVIRSLRSSDQTLSEHTRLLSNTKYIRLAERRGYVVPASRRSSLSSSSSTANGVKLDQNALQLSAANQVFQVQFKIFDFSDVFTNSYGLRSGLME</sequence>
<protein>
    <submittedName>
        <fullName evidence="1">Uncharacterized protein</fullName>
    </submittedName>
</protein>
<dbReference type="Proteomes" id="UP001206925">
    <property type="component" value="Unassembled WGS sequence"/>
</dbReference>
<keyword evidence="2" id="KW-1185">Reference proteome</keyword>
<organism evidence="1 2">
    <name type="scientific">Ambrosia artemisiifolia</name>
    <name type="common">Common ragweed</name>
    <dbReference type="NCBI Taxonomy" id="4212"/>
    <lineage>
        <taxon>Eukaryota</taxon>
        <taxon>Viridiplantae</taxon>
        <taxon>Streptophyta</taxon>
        <taxon>Embryophyta</taxon>
        <taxon>Tracheophyta</taxon>
        <taxon>Spermatophyta</taxon>
        <taxon>Magnoliopsida</taxon>
        <taxon>eudicotyledons</taxon>
        <taxon>Gunneridae</taxon>
        <taxon>Pentapetalae</taxon>
        <taxon>asterids</taxon>
        <taxon>campanulids</taxon>
        <taxon>Asterales</taxon>
        <taxon>Asteraceae</taxon>
        <taxon>Asteroideae</taxon>
        <taxon>Heliantheae alliance</taxon>
        <taxon>Heliantheae</taxon>
        <taxon>Ambrosia</taxon>
    </lineage>
</organism>
<evidence type="ECO:0000313" key="2">
    <source>
        <dbReference type="Proteomes" id="UP001206925"/>
    </source>
</evidence>
<gene>
    <name evidence="1" type="ORF">M8C21_007870</name>
</gene>
<comment type="caution">
    <text evidence="1">The sequence shown here is derived from an EMBL/GenBank/DDBJ whole genome shotgun (WGS) entry which is preliminary data.</text>
</comment>
<dbReference type="AlphaFoldDB" id="A0AAD5BKH5"/>
<reference evidence="1" key="1">
    <citation type="submission" date="2022-06" db="EMBL/GenBank/DDBJ databases">
        <title>Uncovering the hologenomic basis of an extraordinary plant invasion.</title>
        <authorList>
            <person name="Bieker V.C."/>
            <person name="Martin M.D."/>
            <person name="Gilbert T."/>
            <person name="Hodgins K."/>
            <person name="Battlay P."/>
            <person name="Petersen B."/>
            <person name="Wilson J."/>
        </authorList>
    </citation>
    <scope>NUCLEOTIDE SEQUENCE</scope>
    <source>
        <strain evidence="1">AA19_3_7</strain>
        <tissue evidence="1">Leaf</tissue>
    </source>
</reference>
<proteinExistence type="predicted"/>
<name>A0AAD5BKH5_AMBAR</name>